<feature type="domain" description="Mandelate racemase/muconate lactonizing enzyme C-terminal" evidence="2">
    <location>
        <begin position="130"/>
        <end position="235"/>
    </location>
</feature>
<dbReference type="InterPro" id="IPR029065">
    <property type="entry name" value="Enolase_C-like"/>
</dbReference>
<name>A0A1H2A532_9ACTN</name>
<dbReference type="STRING" id="630515.SAMN04489812_5668"/>
<keyword evidence="1" id="KW-0456">Lyase</keyword>
<evidence type="ECO:0000313" key="3">
    <source>
        <dbReference type="EMBL" id="SDT40973.1"/>
    </source>
</evidence>
<dbReference type="InterPro" id="IPR013341">
    <property type="entry name" value="Mandelate_racemase_N_dom"/>
</dbReference>
<dbReference type="InterPro" id="IPR036849">
    <property type="entry name" value="Enolase-like_C_sf"/>
</dbReference>
<dbReference type="Gene3D" id="3.30.390.10">
    <property type="entry name" value="Enolase-like, N-terminal domain"/>
    <property type="match status" value="1"/>
</dbReference>
<sequence length="384" mass="42947">MKITHVEQFAPRHRTRLIRIGTDAGISGWAESTLEGKPRSVPAVIDEYAEYLIGKDPLRIEHHWQQIYRSAFFRGGAHNMSALAAVDAALWDIAGKHYGVPSYQLMGGAVRDRIRVYAHWGIRDLSEQGLETARTRLDMLQKKGYTAYKAGPSGSWRAHEPPSRIDQFVEAAYMMREWVGPDVELCFDFHGKMTPALAIEVCNEIKGMRPMFVEEPVPQENADALKLVADHVPFPIATGERLLNRWDFRRVIENQSAALLQPDVAHCGGPSELKKIANYAEVYYQHIMPHCAIGPLALGACMLVDAVVPNFLIQEQVDASLGNGLLKQDWEVVDGHIRLWETPGLGVDVDEAEATREFTGESYGYHAELGGETYHENDGSVADW</sequence>
<dbReference type="SFLD" id="SFLDG00179">
    <property type="entry name" value="mandelate_racemase"/>
    <property type="match status" value="1"/>
</dbReference>
<protein>
    <submittedName>
        <fullName evidence="3">Galactonate dehydratase</fullName>
    </submittedName>
</protein>
<dbReference type="Proteomes" id="UP000199103">
    <property type="component" value="Chromosome I"/>
</dbReference>
<dbReference type="Pfam" id="PF02746">
    <property type="entry name" value="MR_MLE_N"/>
    <property type="match status" value="1"/>
</dbReference>
<dbReference type="InterPro" id="IPR018110">
    <property type="entry name" value="Mandel_Rmase/mucon_lact_enz_CS"/>
</dbReference>
<dbReference type="GO" id="GO:0009063">
    <property type="term" value="P:amino acid catabolic process"/>
    <property type="evidence" value="ECO:0007669"/>
    <property type="project" value="InterPro"/>
</dbReference>
<evidence type="ECO:0000259" key="2">
    <source>
        <dbReference type="SMART" id="SM00922"/>
    </source>
</evidence>
<dbReference type="Gene3D" id="3.20.20.120">
    <property type="entry name" value="Enolase-like C-terminal domain"/>
    <property type="match status" value="1"/>
</dbReference>
<dbReference type="PANTHER" id="PTHR48080">
    <property type="entry name" value="D-GALACTONATE DEHYDRATASE-RELATED"/>
    <property type="match status" value="1"/>
</dbReference>
<keyword evidence="4" id="KW-1185">Reference proteome</keyword>
<evidence type="ECO:0000313" key="4">
    <source>
        <dbReference type="Proteomes" id="UP000199103"/>
    </source>
</evidence>
<dbReference type="EMBL" id="LT629772">
    <property type="protein sequence ID" value="SDT40973.1"/>
    <property type="molecule type" value="Genomic_DNA"/>
</dbReference>
<evidence type="ECO:0000256" key="1">
    <source>
        <dbReference type="ARBA" id="ARBA00023239"/>
    </source>
</evidence>
<dbReference type="AlphaFoldDB" id="A0A1H2A532"/>
<dbReference type="PANTHER" id="PTHR48080:SF2">
    <property type="entry name" value="D-GALACTONATE DEHYDRATASE"/>
    <property type="match status" value="1"/>
</dbReference>
<gene>
    <name evidence="3" type="ORF">SAMN04489812_5668</name>
</gene>
<dbReference type="GO" id="GO:0016829">
    <property type="term" value="F:lyase activity"/>
    <property type="evidence" value="ECO:0007669"/>
    <property type="project" value="UniProtKB-KW"/>
</dbReference>
<dbReference type="SUPFAM" id="SSF54826">
    <property type="entry name" value="Enolase N-terminal domain-like"/>
    <property type="match status" value="1"/>
</dbReference>
<dbReference type="SUPFAM" id="SSF51604">
    <property type="entry name" value="Enolase C-terminal domain-like"/>
    <property type="match status" value="1"/>
</dbReference>
<dbReference type="Pfam" id="PF13378">
    <property type="entry name" value="MR_MLE_C"/>
    <property type="match status" value="1"/>
</dbReference>
<dbReference type="NCBIfam" id="NF010624">
    <property type="entry name" value="PRK14017.1"/>
    <property type="match status" value="1"/>
</dbReference>
<dbReference type="SFLD" id="SFLDS00001">
    <property type="entry name" value="Enolase"/>
    <property type="match status" value="1"/>
</dbReference>
<organism evidence="3 4">
    <name type="scientific">Microlunatus soli</name>
    <dbReference type="NCBI Taxonomy" id="630515"/>
    <lineage>
        <taxon>Bacteria</taxon>
        <taxon>Bacillati</taxon>
        <taxon>Actinomycetota</taxon>
        <taxon>Actinomycetes</taxon>
        <taxon>Propionibacteriales</taxon>
        <taxon>Propionibacteriaceae</taxon>
        <taxon>Microlunatus</taxon>
    </lineage>
</organism>
<dbReference type="InterPro" id="IPR013342">
    <property type="entry name" value="Mandelate_racemase_C"/>
</dbReference>
<accession>A0A1H2A532</accession>
<dbReference type="InterPro" id="IPR029017">
    <property type="entry name" value="Enolase-like_N"/>
</dbReference>
<proteinExistence type="predicted"/>
<dbReference type="InterPro" id="IPR034593">
    <property type="entry name" value="DgoD-like"/>
</dbReference>
<reference evidence="3 4" key="1">
    <citation type="submission" date="2016-10" db="EMBL/GenBank/DDBJ databases">
        <authorList>
            <person name="de Groot N.N."/>
        </authorList>
    </citation>
    <scope>NUCLEOTIDE SEQUENCE [LARGE SCALE GENOMIC DNA]</scope>
    <source>
        <strain evidence="3 4">DSM 21800</strain>
    </source>
</reference>
<dbReference type="PROSITE" id="PS00909">
    <property type="entry name" value="MR_MLE_2"/>
    <property type="match status" value="1"/>
</dbReference>
<dbReference type="SMART" id="SM00922">
    <property type="entry name" value="MR_MLE"/>
    <property type="match status" value="1"/>
</dbReference>